<dbReference type="Gene3D" id="1.10.3210.10">
    <property type="entry name" value="Hypothetical protein af1432"/>
    <property type="match status" value="1"/>
</dbReference>
<evidence type="ECO:0000313" key="3">
    <source>
        <dbReference type="Proteomes" id="UP000298246"/>
    </source>
</evidence>
<evidence type="ECO:0000259" key="1">
    <source>
        <dbReference type="PROSITE" id="PS51832"/>
    </source>
</evidence>
<dbReference type="InterPro" id="IPR003607">
    <property type="entry name" value="HD/PDEase_dom"/>
</dbReference>
<protein>
    <recommendedName>
        <fullName evidence="1">HD-GYP domain-containing protein</fullName>
    </recommendedName>
</protein>
<name>A0A4Y8Q4S4_9BACL</name>
<gene>
    <name evidence="2" type="ORF">B5M42_08820</name>
</gene>
<dbReference type="InterPro" id="IPR006675">
    <property type="entry name" value="HDIG_dom"/>
</dbReference>
<sequence>MDKLLGKVLKHDVISKAGLLLVPARTKLTWGHIKLLQQHRVSSADLMYASEALPTVAESLVAEASQYAEDLFYRIRRNRKVPLLEIRTELIPYIQQITEHPNLFEVLDSVKVKDQYTYKHSVGVGVLATLLGKWLKLDKAELAVLSLGATLHDVGKMRISQEILQKPDKLSEEEFSEVKRHTIYGYEMLKEALGINPRIPLIALQHHERVCGAGYPLQLKDPQIDDLSRIVAVADVFHAMTSTRPYQEAAPFHEVIDQLLDRTGNILDPYVVNVFLQNIAAGMVGRKVLLNDGQWGEVIYINPHDYLKPLVRINESFVDLSRERNVRICEIIA</sequence>
<dbReference type="SMART" id="SM00471">
    <property type="entry name" value="HDc"/>
    <property type="match status" value="1"/>
</dbReference>
<dbReference type="PANTHER" id="PTHR43155">
    <property type="entry name" value="CYCLIC DI-GMP PHOSPHODIESTERASE PA4108-RELATED"/>
    <property type="match status" value="1"/>
</dbReference>
<evidence type="ECO:0000313" key="2">
    <source>
        <dbReference type="EMBL" id="TFE89020.1"/>
    </source>
</evidence>
<dbReference type="PROSITE" id="PS51832">
    <property type="entry name" value="HD_GYP"/>
    <property type="match status" value="1"/>
</dbReference>
<dbReference type="OrthoDB" id="9759601at2"/>
<reference evidence="2 3" key="1">
    <citation type="submission" date="2017-03" db="EMBL/GenBank/DDBJ databases">
        <title>Isolation of Levoglucosan Utilizing Bacteria.</title>
        <authorList>
            <person name="Arya A.S."/>
        </authorList>
    </citation>
    <scope>NUCLEOTIDE SEQUENCE [LARGE SCALE GENOMIC DNA]</scope>
    <source>
        <strain evidence="2 3">MEC069</strain>
    </source>
</reference>
<accession>A0A4Y8Q4S4</accession>
<dbReference type="NCBIfam" id="TIGR00277">
    <property type="entry name" value="HDIG"/>
    <property type="match status" value="1"/>
</dbReference>
<dbReference type="Proteomes" id="UP000298246">
    <property type="component" value="Unassembled WGS sequence"/>
</dbReference>
<keyword evidence="3" id="KW-1185">Reference proteome</keyword>
<feature type="domain" description="HD-GYP" evidence="1">
    <location>
        <begin position="95"/>
        <end position="291"/>
    </location>
</feature>
<dbReference type="EMBL" id="MYFO01000008">
    <property type="protein sequence ID" value="TFE89020.1"/>
    <property type="molecule type" value="Genomic_DNA"/>
</dbReference>
<organism evidence="2 3">
    <name type="scientific">Paenibacillus athensensis</name>
    <dbReference type="NCBI Taxonomy" id="1967502"/>
    <lineage>
        <taxon>Bacteria</taxon>
        <taxon>Bacillati</taxon>
        <taxon>Bacillota</taxon>
        <taxon>Bacilli</taxon>
        <taxon>Bacillales</taxon>
        <taxon>Paenibacillaceae</taxon>
        <taxon>Paenibacillus</taxon>
    </lineage>
</organism>
<dbReference type="AlphaFoldDB" id="A0A4Y8Q4S4"/>
<dbReference type="InterPro" id="IPR037522">
    <property type="entry name" value="HD_GYP_dom"/>
</dbReference>
<dbReference type="SUPFAM" id="SSF109604">
    <property type="entry name" value="HD-domain/PDEase-like"/>
    <property type="match status" value="1"/>
</dbReference>
<comment type="caution">
    <text evidence="2">The sequence shown here is derived from an EMBL/GenBank/DDBJ whole genome shotgun (WGS) entry which is preliminary data.</text>
</comment>
<dbReference type="Pfam" id="PF13487">
    <property type="entry name" value="HD_5"/>
    <property type="match status" value="1"/>
</dbReference>
<dbReference type="CDD" id="cd00077">
    <property type="entry name" value="HDc"/>
    <property type="match status" value="1"/>
</dbReference>
<dbReference type="PANTHER" id="PTHR43155:SF2">
    <property type="entry name" value="CYCLIC DI-GMP PHOSPHODIESTERASE PA4108"/>
    <property type="match status" value="1"/>
</dbReference>
<proteinExistence type="predicted"/>